<dbReference type="PANTHER" id="PTHR22045">
    <property type="entry name" value="PROLINE AND SERINE-RICH PROTEIN 3"/>
    <property type="match status" value="1"/>
</dbReference>
<feature type="compositionally biased region" description="Polar residues" evidence="1">
    <location>
        <begin position="253"/>
        <end position="267"/>
    </location>
</feature>
<dbReference type="Proteomes" id="UP000695022">
    <property type="component" value="Unplaced"/>
</dbReference>
<feature type="region of interest" description="Disordered" evidence="1">
    <location>
        <begin position="243"/>
        <end position="280"/>
    </location>
</feature>
<dbReference type="PANTHER" id="PTHR22045:SF6">
    <property type="entry name" value="PROLINE AND SERINE-RICH PROTEIN 3"/>
    <property type="match status" value="1"/>
</dbReference>
<sequence>MSEGYVPHLSSPPTRDRSSSQTTLLDSELSLTSSSGGNDDGSSSTTMREFIHRFKHGSPQPKTMRKKLPTLWWMADHKGEEFTHDEHKAWSPASADDAVTKMLNERTEQLLQEGSKVLLNMSTLQSCESQTDVEPVFGGGRGREGGVGGGREGVARTPDEIEQLRHKLYGSERNRVNVEDDILYQWRLRRKMGEARQIAEQEFEKMKTQAGGQENVVVSTHTVVPTPTALTLQENVNPHIRYTSVPAPDANRGSVSMCQDSGTTQPHSGERNTLPRRDASPGTMNRGTCACCNSLEDVDEKSSSCCRRRTACCRGRILHCCRRGDVSSVPEQRSTDRGTSHNAGGENLRPPDPDRSVSPDNISPDAHRTQGCVDSSETLQACVRLLLQSVSKRSYEGEGMQDVRLAHNRAESAEATTDTSPLVSRTDNETALSVPPTPATALKRRVVSKVNETVSQVVSDRLFEDDLVSTDPSPRKSEVTSAADSWTSLVDDDEEEFKSDELLDALLKLRDQYNAKLREIDQLLSLPSSD</sequence>
<feature type="region of interest" description="Disordered" evidence="1">
    <location>
        <begin position="1"/>
        <end position="45"/>
    </location>
</feature>
<evidence type="ECO:0000313" key="2">
    <source>
        <dbReference type="Proteomes" id="UP000695022"/>
    </source>
</evidence>
<feature type="compositionally biased region" description="Gly residues" evidence="1">
    <location>
        <begin position="137"/>
        <end position="152"/>
    </location>
</feature>
<keyword evidence="2" id="KW-1185">Reference proteome</keyword>
<feature type="region of interest" description="Disordered" evidence="1">
    <location>
        <begin position="410"/>
        <end position="436"/>
    </location>
</feature>
<dbReference type="RefSeq" id="XP_014670451.1">
    <property type="nucleotide sequence ID" value="XM_014814965.1"/>
</dbReference>
<feature type="compositionally biased region" description="Polar residues" evidence="1">
    <location>
        <begin position="414"/>
        <end position="431"/>
    </location>
</feature>
<feature type="region of interest" description="Disordered" evidence="1">
    <location>
        <begin position="130"/>
        <end position="154"/>
    </location>
</feature>
<organism evidence="2 3">
    <name type="scientific">Priapulus caudatus</name>
    <name type="common">Priapulid worm</name>
    <dbReference type="NCBI Taxonomy" id="37621"/>
    <lineage>
        <taxon>Eukaryota</taxon>
        <taxon>Metazoa</taxon>
        <taxon>Ecdysozoa</taxon>
        <taxon>Scalidophora</taxon>
        <taxon>Priapulida</taxon>
        <taxon>Priapulimorpha</taxon>
        <taxon>Priapulimorphida</taxon>
        <taxon>Priapulidae</taxon>
        <taxon>Priapulus</taxon>
    </lineage>
</organism>
<name>A0ABM1EE30_PRICU</name>
<proteinExistence type="predicted"/>
<evidence type="ECO:0000313" key="3">
    <source>
        <dbReference type="RefSeq" id="XP_014670451.1"/>
    </source>
</evidence>
<gene>
    <name evidence="3" type="primary">LOC106811379</name>
</gene>
<reference evidence="3" key="1">
    <citation type="submission" date="2025-08" db="UniProtKB">
        <authorList>
            <consortium name="RefSeq"/>
        </authorList>
    </citation>
    <scope>IDENTIFICATION</scope>
</reference>
<feature type="region of interest" description="Disordered" evidence="1">
    <location>
        <begin position="328"/>
        <end position="370"/>
    </location>
</feature>
<evidence type="ECO:0000256" key="1">
    <source>
        <dbReference type="SAM" id="MobiDB-lite"/>
    </source>
</evidence>
<dbReference type="InterPro" id="IPR037646">
    <property type="entry name" value="PROSER3"/>
</dbReference>
<dbReference type="GeneID" id="106811379"/>
<accession>A0ABM1EE30</accession>
<protein>
    <submittedName>
        <fullName evidence="3">Uncharacterized protein LOC106811379</fullName>
    </submittedName>
</protein>
<feature type="compositionally biased region" description="Basic and acidic residues" evidence="1">
    <location>
        <begin position="268"/>
        <end position="279"/>
    </location>
</feature>
<feature type="compositionally biased region" description="Low complexity" evidence="1">
    <location>
        <begin position="19"/>
        <end position="45"/>
    </location>
</feature>